<organism evidence="2 3">
    <name type="scientific">Lichenicoccus roseus</name>
    <dbReference type="NCBI Taxonomy" id="2683649"/>
    <lineage>
        <taxon>Bacteria</taxon>
        <taxon>Pseudomonadati</taxon>
        <taxon>Pseudomonadota</taxon>
        <taxon>Alphaproteobacteria</taxon>
        <taxon>Acetobacterales</taxon>
        <taxon>Acetobacteraceae</taxon>
        <taxon>Lichenicoccus</taxon>
    </lineage>
</organism>
<dbReference type="GO" id="GO:0009882">
    <property type="term" value="F:blue light photoreceptor activity"/>
    <property type="evidence" value="ECO:0007669"/>
    <property type="project" value="InterPro"/>
</dbReference>
<reference evidence="2 3" key="1">
    <citation type="submission" date="2019-05" db="EMBL/GenBank/DDBJ databases">
        <authorList>
            <person name="Pankratov T."/>
            <person name="Grouzdev D."/>
        </authorList>
    </citation>
    <scope>NUCLEOTIDE SEQUENCE [LARGE SCALE GENOMIC DNA]</scope>
    <source>
        <strain evidence="2 3">KEBCLARHB70R</strain>
    </source>
</reference>
<dbReference type="OrthoDB" id="196105at2"/>
<evidence type="ECO:0000259" key="1">
    <source>
        <dbReference type="PROSITE" id="PS50925"/>
    </source>
</evidence>
<name>A0A5R9J5H9_9PROT</name>
<feature type="domain" description="BLUF" evidence="1">
    <location>
        <begin position="20"/>
        <end position="112"/>
    </location>
</feature>
<dbReference type="Pfam" id="PF04940">
    <property type="entry name" value="BLUF"/>
    <property type="match status" value="1"/>
</dbReference>
<evidence type="ECO:0000313" key="3">
    <source>
        <dbReference type="Proteomes" id="UP000305654"/>
    </source>
</evidence>
<dbReference type="AlphaFoldDB" id="A0A5R9J5H9"/>
<comment type="caution">
    <text evidence="2">The sequence shown here is derived from an EMBL/GenBank/DDBJ whole genome shotgun (WGS) entry which is preliminary data.</text>
</comment>
<sequence length="158" mass="17772">MFDEPGFPSDPDHDAAAPRLYTFVYCSRAADGVDDAEVDRLIQSAQRHNRTCGITGVLVFGSGVFFQWIEGPSADVLRLMASLHDDPRHYDIVSLDQREETRERLYPNWQMERVGADDIREVLQDALESAQDENNIAALRRILDHLASRSLGSLGRAN</sequence>
<dbReference type="InterPro" id="IPR036046">
    <property type="entry name" value="Acylphosphatase-like_dom_sf"/>
</dbReference>
<evidence type="ECO:0000313" key="2">
    <source>
        <dbReference type="EMBL" id="TLU72812.1"/>
    </source>
</evidence>
<dbReference type="EMBL" id="VCDI01000003">
    <property type="protein sequence ID" value="TLU72812.1"/>
    <property type="molecule type" value="Genomic_DNA"/>
</dbReference>
<dbReference type="RefSeq" id="WP_138326272.1">
    <property type="nucleotide sequence ID" value="NZ_VCDI01000003.1"/>
</dbReference>
<dbReference type="SMART" id="SM01034">
    <property type="entry name" value="BLUF"/>
    <property type="match status" value="1"/>
</dbReference>
<dbReference type="SUPFAM" id="SSF54975">
    <property type="entry name" value="Acylphosphatase/BLUF domain-like"/>
    <property type="match status" value="1"/>
</dbReference>
<proteinExistence type="predicted"/>
<dbReference type="Gene3D" id="3.30.70.100">
    <property type="match status" value="1"/>
</dbReference>
<dbReference type="GO" id="GO:0071949">
    <property type="term" value="F:FAD binding"/>
    <property type="evidence" value="ECO:0007669"/>
    <property type="project" value="InterPro"/>
</dbReference>
<keyword evidence="3" id="KW-1185">Reference proteome</keyword>
<dbReference type="PROSITE" id="PS50925">
    <property type="entry name" value="BLUF"/>
    <property type="match status" value="1"/>
</dbReference>
<accession>A0A5R9J5H9</accession>
<dbReference type="InterPro" id="IPR007024">
    <property type="entry name" value="BLUF_domain"/>
</dbReference>
<gene>
    <name evidence="2" type="ORF">FE263_12415</name>
</gene>
<protein>
    <submittedName>
        <fullName evidence="2">BLUF domain-containing protein</fullName>
    </submittedName>
</protein>
<dbReference type="Proteomes" id="UP000305654">
    <property type="component" value="Unassembled WGS sequence"/>
</dbReference>